<evidence type="ECO:0008006" key="3">
    <source>
        <dbReference type="Google" id="ProtNLM"/>
    </source>
</evidence>
<keyword evidence="1" id="KW-1133">Transmembrane helix</keyword>
<gene>
    <name evidence="2" type="ORF">AVDCRST_MAG51-1263</name>
</gene>
<dbReference type="AlphaFoldDB" id="A0A6J4P888"/>
<organism evidence="2">
    <name type="scientific">uncultured Ramlibacter sp</name>
    <dbReference type="NCBI Taxonomy" id="260755"/>
    <lineage>
        <taxon>Bacteria</taxon>
        <taxon>Pseudomonadati</taxon>
        <taxon>Pseudomonadota</taxon>
        <taxon>Betaproteobacteria</taxon>
        <taxon>Burkholderiales</taxon>
        <taxon>Comamonadaceae</taxon>
        <taxon>Ramlibacter</taxon>
        <taxon>environmental samples</taxon>
    </lineage>
</organism>
<evidence type="ECO:0000313" key="2">
    <source>
        <dbReference type="EMBL" id="CAA9407113.1"/>
    </source>
</evidence>
<feature type="transmembrane region" description="Helical" evidence="1">
    <location>
        <begin position="128"/>
        <end position="149"/>
    </location>
</feature>
<proteinExistence type="predicted"/>
<reference evidence="2" key="1">
    <citation type="submission" date="2020-02" db="EMBL/GenBank/DDBJ databases">
        <authorList>
            <person name="Meier V. D."/>
        </authorList>
    </citation>
    <scope>NUCLEOTIDE SEQUENCE</scope>
    <source>
        <strain evidence="2">AVDCRST_MAG51</strain>
    </source>
</reference>
<name>A0A6J4P888_9BURK</name>
<sequence length="264" mass="28136">MSTDRLSAPPRSAALLLGFSLGGFFDGILLHQVLQWHHLLSNVASPRVQDLRVQLLADGLFHLLMYGLALAALLLLWRRRGGLAAPGSGRTIAAAALLGFGAWHVVDTLLSHWITGIHRVRGDSPNPLFWDLLWLAAFGIVPLVIGWWLQRRGPGSRTPGERAAQGLASLVLAAGIVSLWPAGAQVESGEVVVLFKPGTTASQAFDALARHDARVRWVDASGSVWAVALPPSSSAMALYAKGALLVSRTPVPVGCLAWLRLPAV</sequence>
<accession>A0A6J4P888</accession>
<keyword evidence="1" id="KW-0472">Membrane</keyword>
<protein>
    <recommendedName>
        <fullName evidence="3">DUF2243 domain-containing protein</fullName>
    </recommendedName>
</protein>
<dbReference type="InterPro" id="IPR018719">
    <property type="entry name" value="DUF2243_membrane"/>
</dbReference>
<feature type="transmembrane region" description="Helical" evidence="1">
    <location>
        <begin position="89"/>
        <end position="106"/>
    </location>
</feature>
<evidence type="ECO:0000256" key="1">
    <source>
        <dbReference type="SAM" id="Phobius"/>
    </source>
</evidence>
<feature type="transmembrane region" description="Helical" evidence="1">
    <location>
        <begin position="54"/>
        <end position="77"/>
    </location>
</feature>
<feature type="transmembrane region" description="Helical" evidence="1">
    <location>
        <begin position="12"/>
        <end position="34"/>
    </location>
</feature>
<dbReference type="EMBL" id="CADCUX010000272">
    <property type="protein sequence ID" value="CAA9407113.1"/>
    <property type="molecule type" value="Genomic_DNA"/>
</dbReference>
<dbReference type="Pfam" id="PF10002">
    <property type="entry name" value="DUF2243"/>
    <property type="match status" value="1"/>
</dbReference>
<keyword evidence="1" id="KW-0812">Transmembrane</keyword>